<dbReference type="PANTHER" id="PTHR37694:SF1">
    <property type="entry name" value="SLR8022 PROTEIN"/>
    <property type="match status" value="1"/>
</dbReference>
<name>A0A1H7Z8F4_9BACT</name>
<proteinExistence type="predicted"/>
<dbReference type="SUPFAM" id="SSF51182">
    <property type="entry name" value="RmlC-like cupins"/>
    <property type="match status" value="1"/>
</dbReference>
<dbReference type="Proteomes" id="UP000198744">
    <property type="component" value="Unassembled WGS sequence"/>
</dbReference>
<dbReference type="EMBL" id="FOBS01000021">
    <property type="protein sequence ID" value="SEM54521.1"/>
    <property type="molecule type" value="Genomic_DNA"/>
</dbReference>
<organism evidence="2 3">
    <name type="scientific">Syntrophus gentianae</name>
    <dbReference type="NCBI Taxonomy" id="43775"/>
    <lineage>
        <taxon>Bacteria</taxon>
        <taxon>Pseudomonadati</taxon>
        <taxon>Thermodesulfobacteriota</taxon>
        <taxon>Syntrophia</taxon>
        <taxon>Syntrophales</taxon>
        <taxon>Syntrophaceae</taxon>
        <taxon>Syntrophus</taxon>
    </lineage>
</organism>
<dbReference type="InterPro" id="IPR013096">
    <property type="entry name" value="Cupin_2"/>
</dbReference>
<sequence length="129" mass="14114">MDIDREKLKIFRKGGIMEKIKEKEKGIPFNLENEVAYADGSVVSKTLLNSLAGTVTLFSFDAGQGLSEHTAPFDAMVHLLDGEAKITIGGNPNLVSKGDMLIMPANVPHALMAEKPFKMLLIMIRGKQE</sequence>
<keyword evidence="3" id="KW-1185">Reference proteome</keyword>
<reference evidence="2 3" key="1">
    <citation type="submission" date="2016-10" db="EMBL/GenBank/DDBJ databases">
        <authorList>
            <person name="de Groot N.N."/>
        </authorList>
    </citation>
    <scope>NUCLEOTIDE SEQUENCE [LARGE SCALE GENOMIC DNA]</scope>
    <source>
        <strain evidence="2 3">DSM 8423</strain>
    </source>
</reference>
<gene>
    <name evidence="2" type="ORF">SAMN04489760_12110</name>
</gene>
<dbReference type="Gene3D" id="2.60.120.10">
    <property type="entry name" value="Jelly Rolls"/>
    <property type="match status" value="1"/>
</dbReference>
<dbReference type="InterPro" id="IPR014710">
    <property type="entry name" value="RmlC-like_jellyroll"/>
</dbReference>
<dbReference type="Pfam" id="PF07883">
    <property type="entry name" value="Cupin_2"/>
    <property type="match status" value="1"/>
</dbReference>
<evidence type="ECO:0000259" key="1">
    <source>
        <dbReference type="Pfam" id="PF07883"/>
    </source>
</evidence>
<protein>
    <submittedName>
        <fullName evidence="2">Cupin domain protein</fullName>
    </submittedName>
</protein>
<dbReference type="CDD" id="cd02230">
    <property type="entry name" value="cupin_HP0902-like"/>
    <property type="match status" value="1"/>
</dbReference>
<evidence type="ECO:0000313" key="2">
    <source>
        <dbReference type="EMBL" id="SEM54521.1"/>
    </source>
</evidence>
<dbReference type="PANTHER" id="PTHR37694">
    <property type="entry name" value="SLR8022 PROTEIN"/>
    <property type="match status" value="1"/>
</dbReference>
<feature type="domain" description="Cupin type-2" evidence="1">
    <location>
        <begin position="57"/>
        <end position="122"/>
    </location>
</feature>
<evidence type="ECO:0000313" key="3">
    <source>
        <dbReference type="Proteomes" id="UP000198744"/>
    </source>
</evidence>
<dbReference type="AlphaFoldDB" id="A0A1H7Z8F4"/>
<accession>A0A1H7Z8F4</accession>
<dbReference type="InterPro" id="IPR011051">
    <property type="entry name" value="RmlC_Cupin_sf"/>
</dbReference>
<dbReference type="STRING" id="43775.SAMN04489760_12110"/>